<name>A0A9D2B2B9_9FIRM</name>
<feature type="domain" description="PucR C-terminal helix-turn-helix" evidence="1">
    <location>
        <begin position="432"/>
        <end position="489"/>
    </location>
</feature>
<dbReference type="EMBL" id="DXEX01000063">
    <property type="protein sequence ID" value="HIX58570.1"/>
    <property type="molecule type" value="Genomic_DNA"/>
</dbReference>
<dbReference type="PANTHER" id="PTHR33744:SF1">
    <property type="entry name" value="DNA-BINDING TRANSCRIPTIONAL ACTIVATOR ADER"/>
    <property type="match status" value="1"/>
</dbReference>
<reference evidence="2" key="1">
    <citation type="journal article" date="2021" name="PeerJ">
        <title>Extensive microbial diversity within the chicken gut microbiome revealed by metagenomics and culture.</title>
        <authorList>
            <person name="Gilroy R."/>
            <person name="Ravi A."/>
            <person name="Getino M."/>
            <person name="Pursley I."/>
            <person name="Horton D.L."/>
            <person name="Alikhan N.F."/>
            <person name="Baker D."/>
            <person name="Gharbi K."/>
            <person name="Hall N."/>
            <person name="Watson M."/>
            <person name="Adriaenssens E.M."/>
            <person name="Foster-Nyarko E."/>
            <person name="Jarju S."/>
            <person name="Secka A."/>
            <person name="Antonio M."/>
            <person name="Oren A."/>
            <person name="Chaudhuri R.R."/>
            <person name="La Ragione R."/>
            <person name="Hildebrand F."/>
            <person name="Pallen M.J."/>
        </authorList>
    </citation>
    <scope>NUCLEOTIDE SEQUENCE</scope>
    <source>
        <strain evidence="2">ChiSjej1B19-8411</strain>
    </source>
</reference>
<comment type="caution">
    <text evidence="2">The sequence shown here is derived from an EMBL/GenBank/DDBJ whole genome shotgun (WGS) entry which is preliminary data.</text>
</comment>
<dbReference type="InterPro" id="IPR042070">
    <property type="entry name" value="PucR_C-HTH_sf"/>
</dbReference>
<gene>
    <name evidence="2" type="ORF">IAA45_02510</name>
</gene>
<protein>
    <submittedName>
        <fullName evidence="2">Helix-turn-helix domain-containing protein</fullName>
    </submittedName>
</protein>
<dbReference type="Proteomes" id="UP000886817">
    <property type="component" value="Unassembled WGS sequence"/>
</dbReference>
<sequence>MNSSYLSYQFDYHGIKNFHIQQHRSYKFTFWELYEESSELTPNTLYLSDYRALQNTSLPKGEYFWCILNCPEDCDLTLADGIYLTGTYSLSRILHLIQQIFRDYDRWLFALQYPGDISLDNLLQISTEILHMPMTIIDNNFEAIAQNSWYRSIMEQSGLERPEMDSVIWTRHFHDCTFRKGVFHFYLENEQKDLLCFNIILSGCFYARFLASIENPAYERIQEGLFTRLAACLEEIFANQKVLTHQSARNQKFYEMIDLLLEGKLFQDDSVLRANHWYPSNQYQIIVFQFFPYFPVTEGEQYLYRQLHLLFPESCIIKKGQNLICIRNLELSQNTEDDFRKKLAVFLREHVARAGISNTFLGTENFGLHLTQAYDALKIGQKTDPDFWYYYFQHYAFEYLLDQCLLQYDPRELAAPELEILQQSDQTNGTDLFHTLCVYLRSDCSATKSAEKLFIHRTSLLKRLNKIEDLTGIRLKDPDTRLYLLLSYKLLERT</sequence>
<dbReference type="InterPro" id="IPR051448">
    <property type="entry name" value="CdaR-like_regulators"/>
</dbReference>
<dbReference type="AlphaFoldDB" id="A0A9D2B2B9"/>
<accession>A0A9D2B2B9</accession>
<organism evidence="2 3">
    <name type="scientific">Candidatus Blautia gallistercoris</name>
    <dbReference type="NCBI Taxonomy" id="2838490"/>
    <lineage>
        <taxon>Bacteria</taxon>
        <taxon>Bacillati</taxon>
        <taxon>Bacillota</taxon>
        <taxon>Clostridia</taxon>
        <taxon>Lachnospirales</taxon>
        <taxon>Lachnospiraceae</taxon>
        <taxon>Blautia</taxon>
    </lineage>
</organism>
<dbReference type="Gene3D" id="1.10.10.2840">
    <property type="entry name" value="PucR C-terminal helix-turn-helix domain"/>
    <property type="match status" value="1"/>
</dbReference>
<dbReference type="Pfam" id="PF13556">
    <property type="entry name" value="HTH_30"/>
    <property type="match status" value="1"/>
</dbReference>
<dbReference type="PANTHER" id="PTHR33744">
    <property type="entry name" value="CARBOHYDRATE DIACID REGULATOR"/>
    <property type="match status" value="1"/>
</dbReference>
<evidence type="ECO:0000313" key="3">
    <source>
        <dbReference type="Proteomes" id="UP000886817"/>
    </source>
</evidence>
<proteinExistence type="predicted"/>
<dbReference type="InterPro" id="IPR025736">
    <property type="entry name" value="PucR_C-HTH_dom"/>
</dbReference>
<reference evidence="2" key="2">
    <citation type="submission" date="2021-04" db="EMBL/GenBank/DDBJ databases">
        <authorList>
            <person name="Gilroy R."/>
        </authorList>
    </citation>
    <scope>NUCLEOTIDE SEQUENCE</scope>
    <source>
        <strain evidence="2">ChiSjej1B19-8411</strain>
    </source>
</reference>
<evidence type="ECO:0000313" key="2">
    <source>
        <dbReference type="EMBL" id="HIX58570.1"/>
    </source>
</evidence>
<evidence type="ECO:0000259" key="1">
    <source>
        <dbReference type="Pfam" id="PF13556"/>
    </source>
</evidence>